<proteinExistence type="predicted"/>
<dbReference type="Proteomes" id="UP000054632">
    <property type="component" value="Unassembled WGS sequence"/>
</dbReference>
<gene>
    <name evidence="1" type="ORF">T4A_13686</name>
</gene>
<evidence type="ECO:0000313" key="1">
    <source>
        <dbReference type="EMBL" id="KRY32153.1"/>
    </source>
</evidence>
<dbReference type="EMBL" id="JYDR01005165">
    <property type="protein sequence ID" value="KRY32153.1"/>
    <property type="molecule type" value="Genomic_DNA"/>
</dbReference>
<sequence>MLPHNVHAAFSQRRSFVKTKSFTISSRVARFRNQQPLSRVLSNK</sequence>
<accession>A0A0V1B5D0</accession>
<dbReference type="AlphaFoldDB" id="A0A0V1B5D0"/>
<evidence type="ECO:0000313" key="2">
    <source>
        <dbReference type="Proteomes" id="UP000054632"/>
    </source>
</evidence>
<reference evidence="1 2" key="1">
    <citation type="submission" date="2015-01" db="EMBL/GenBank/DDBJ databases">
        <title>Evolution of Trichinella species and genotypes.</title>
        <authorList>
            <person name="Korhonen P.K."/>
            <person name="Edoardo P."/>
            <person name="Giuseppe L.R."/>
            <person name="Gasser R.B."/>
        </authorList>
    </citation>
    <scope>NUCLEOTIDE SEQUENCE [LARGE SCALE GENOMIC DNA]</scope>
    <source>
        <strain evidence="1">ISS13</strain>
    </source>
</reference>
<name>A0A0V1B5D0_TRIPS</name>
<organism evidence="1 2">
    <name type="scientific">Trichinella pseudospiralis</name>
    <name type="common">Parasitic roundworm</name>
    <dbReference type="NCBI Taxonomy" id="6337"/>
    <lineage>
        <taxon>Eukaryota</taxon>
        <taxon>Metazoa</taxon>
        <taxon>Ecdysozoa</taxon>
        <taxon>Nematoda</taxon>
        <taxon>Enoplea</taxon>
        <taxon>Dorylaimia</taxon>
        <taxon>Trichinellida</taxon>
        <taxon>Trichinellidae</taxon>
        <taxon>Trichinella</taxon>
    </lineage>
</organism>
<comment type="caution">
    <text evidence="1">The sequence shown here is derived from an EMBL/GenBank/DDBJ whole genome shotgun (WGS) entry which is preliminary data.</text>
</comment>
<protein>
    <submittedName>
        <fullName evidence="1">Uncharacterized protein</fullName>
    </submittedName>
</protein>